<feature type="transmembrane region" description="Helical" evidence="8">
    <location>
        <begin position="1527"/>
        <end position="1550"/>
    </location>
</feature>
<feature type="compositionally biased region" description="Basic residues" evidence="7">
    <location>
        <begin position="2790"/>
        <end position="2803"/>
    </location>
</feature>
<dbReference type="GO" id="GO:0012505">
    <property type="term" value="C:endomembrane system"/>
    <property type="evidence" value="ECO:0007669"/>
    <property type="project" value="TreeGrafter"/>
</dbReference>
<dbReference type="PRINTS" id="PR00380">
    <property type="entry name" value="KINESINHEAVY"/>
</dbReference>
<feature type="region of interest" description="Disordered" evidence="7">
    <location>
        <begin position="2283"/>
        <end position="2335"/>
    </location>
</feature>
<feature type="transmembrane region" description="Helical" evidence="8">
    <location>
        <begin position="1844"/>
        <end position="1862"/>
    </location>
</feature>
<dbReference type="PANTHER" id="PTHR46384">
    <property type="entry name" value="MOTILE SPERM DOMAIN-CONTAINING PROTEIN 2"/>
    <property type="match status" value="1"/>
</dbReference>
<organism evidence="11 12">
    <name type="scientific">Leishmania donovani</name>
    <dbReference type="NCBI Taxonomy" id="5661"/>
    <lineage>
        <taxon>Eukaryota</taxon>
        <taxon>Discoba</taxon>
        <taxon>Euglenozoa</taxon>
        <taxon>Kinetoplastea</taxon>
        <taxon>Metakinetoplastina</taxon>
        <taxon>Trypanosomatida</taxon>
        <taxon>Trypanosomatidae</taxon>
        <taxon>Leishmaniinae</taxon>
        <taxon>Leishmania</taxon>
    </lineage>
</organism>
<dbReference type="Pfam" id="PF00650">
    <property type="entry name" value="CRAL_TRIO"/>
    <property type="match status" value="2"/>
</dbReference>
<evidence type="ECO:0000256" key="6">
    <source>
        <dbReference type="PROSITE-ProRule" id="PRU00283"/>
    </source>
</evidence>
<feature type="binding site" evidence="6">
    <location>
        <begin position="2504"/>
        <end position="2511"/>
    </location>
    <ligand>
        <name>ATP</name>
        <dbReference type="ChEBI" id="CHEBI:30616"/>
    </ligand>
</feature>
<feature type="domain" description="CRAL-TRIO" evidence="10">
    <location>
        <begin position="1154"/>
        <end position="1305"/>
    </location>
</feature>
<dbReference type="InterPro" id="IPR055777">
    <property type="entry name" value="DUF7353"/>
</dbReference>
<feature type="transmembrane region" description="Helical" evidence="8">
    <location>
        <begin position="1701"/>
        <end position="1718"/>
    </location>
</feature>
<dbReference type="VEuPathDB" id="TriTrypDB:LdCL_310008300"/>
<dbReference type="InterPro" id="IPR019821">
    <property type="entry name" value="Kinesin_motor_CS"/>
</dbReference>
<dbReference type="GO" id="GO:0008017">
    <property type="term" value="F:microtubule binding"/>
    <property type="evidence" value="ECO:0007669"/>
    <property type="project" value="InterPro"/>
</dbReference>
<feature type="transmembrane region" description="Helical" evidence="8">
    <location>
        <begin position="1500"/>
        <end position="1520"/>
    </location>
</feature>
<feature type="region of interest" description="Disordered" evidence="7">
    <location>
        <begin position="2209"/>
        <end position="2243"/>
    </location>
</feature>
<keyword evidence="8" id="KW-0472">Membrane</keyword>
<feature type="region of interest" description="Disordered" evidence="7">
    <location>
        <begin position="2347"/>
        <end position="2410"/>
    </location>
</feature>
<evidence type="ECO:0000259" key="9">
    <source>
        <dbReference type="PROSITE" id="PS50067"/>
    </source>
</evidence>
<feature type="compositionally biased region" description="Low complexity" evidence="7">
    <location>
        <begin position="2760"/>
        <end position="2772"/>
    </location>
</feature>
<feature type="transmembrane region" description="Helical" evidence="8">
    <location>
        <begin position="1788"/>
        <end position="1810"/>
    </location>
</feature>
<feature type="transmembrane region" description="Helical" evidence="8">
    <location>
        <begin position="558"/>
        <end position="577"/>
    </location>
</feature>
<dbReference type="InterPro" id="IPR001251">
    <property type="entry name" value="CRAL-TRIO_dom"/>
</dbReference>
<dbReference type="FunFam" id="3.40.850.10:FF:000012">
    <property type="entry name" value="Kinesin-like protein"/>
    <property type="match status" value="1"/>
</dbReference>
<dbReference type="Gene3D" id="3.40.525.10">
    <property type="entry name" value="CRAL-TRIO lipid binding domain"/>
    <property type="match status" value="2"/>
</dbReference>
<dbReference type="VEuPathDB" id="TriTrypDB:LdBPK_310310.1"/>
<evidence type="ECO:0000256" key="1">
    <source>
        <dbReference type="ARBA" id="ARBA00022701"/>
    </source>
</evidence>
<dbReference type="Proteomes" id="UP000318447">
    <property type="component" value="Unassembled WGS sequence"/>
</dbReference>
<feature type="region of interest" description="Disordered" evidence="7">
    <location>
        <begin position="326"/>
        <end position="376"/>
    </location>
</feature>
<keyword evidence="1" id="KW-0493">Microtubule</keyword>
<feature type="transmembrane region" description="Helical" evidence="8">
    <location>
        <begin position="589"/>
        <end position="614"/>
    </location>
</feature>
<dbReference type="PROSITE" id="PS00411">
    <property type="entry name" value="KINESIN_MOTOR_1"/>
    <property type="match status" value="1"/>
</dbReference>
<feature type="transmembrane region" description="Helical" evidence="8">
    <location>
        <begin position="1756"/>
        <end position="1776"/>
    </location>
</feature>
<dbReference type="SMART" id="SM00129">
    <property type="entry name" value="KISc"/>
    <property type="match status" value="1"/>
</dbReference>
<keyword evidence="8" id="KW-1133">Transmembrane helix</keyword>
<feature type="compositionally biased region" description="Polar residues" evidence="7">
    <location>
        <begin position="2286"/>
        <end position="2298"/>
    </location>
</feature>
<evidence type="ECO:0000256" key="5">
    <source>
        <dbReference type="ARBA" id="ARBA00061030"/>
    </source>
</evidence>
<dbReference type="Pfam" id="PF24044">
    <property type="entry name" value="DUF7353"/>
    <property type="match status" value="2"/>
</dbReference>
<dbReference type="InterPro" id="IPR001752">
    <property type="entry name" value="Kinesin_motor_dom"/>
</dbReference>
<feature type="compositionally biased region" description="Low complexity" evidence="7">
    <location>
        <begin position="2300"/>
        <end position="2327"/>
    </location>
</feature>
<keyword evidence="2 6" id="KW-0547">Nucleotide-binding</keyword>
<dbReference type="VEuPathDB" id="TriTrypDB:LdBPK_310320.1"/>
<feature type="transmembrane region" description="Helical" evidence="8">
    <location>
        <begin position="1636"/>
        <end position="1658"/>
    </location>
</feature>
<feature type="compositionally biased region" description="Polar residues" evidence="7">
    <location>
        <begin position="2815"/>
        <end position="2828"/>
    </location>
</feature>
<dbReference type="Pfam" id="PF00225">
    <property type="entry name" value="Kinesin"/>
    <property type="match status" value="1"/>
</dbReference>
<dbReference type="Gene3D" id="3.40.850.10">
    <property type="entry name" value="Kinesin motor domain"/>
    <property type="match status" value="1"/>
</dbReference>
<feature type="compositionally biased region" description="Polar residues" evidence="7">
    <location>
        <begin position="2846"/>
        <end position="2856"/>
    </location>
</feature>
<dbReference type="GO" id="GO:0140284">
    <property type="term" value="C:endoplasmic reticulum-endosome membrane contact site"/>
    <property type="evidence" value="ECO:0007669"/>
    <property type="project" value="TreeGrafter"/>
</dbReference>
<dbReference type="GO" id="GO:0005874">
    <property type="term" value="C:microtubule"/>
    <property type="evidence" value="ECO:0007669"/>
    <property type="project" value="UniProtKB-KW"/>
</dbReference>
<feature type="transmembrane region" description="Helical" evidence="8">
    <location>
        <begin position="1556"/>
        <end position="1579"/>
    </location>
</feature>
<feature type="domain" description="CRAL-TRIO" evidence="10">
    <location>
        <begin position="74"/>
        <end position="240"/>
    </location>
</feature>
<dbReference type="GO" id="GO:0005524">
    <property type="term" value="F:ATP binding"/>
    <property type="evidence" value="ECO:0007669"/>
    <property type="project" value="UniProtKB-UniRule"/>
</dbReference>
<feature type="transmembrane region" description="Helical" evidence="8">
    <location>
        <begin position="1724"/>
        <end position="1744"/>
    </location>
</feature>
<comment type="caution">
    <text evidence="11">The sequence shown here is derived from an EMBL/GenBank/DDBJ whole genome shotgun (WGS) entry which is preliminary data.</text>
</comment>
<feature type="region of interest" description="Disordered" evidence="7">
    <location>
        <begin position="2760"/>
        <end position="2859"/>
    </location>
</feature>
<keyword evidence="8" id="KW-0812">Transmembrane</keyword>
<name>A0A504X139_LEIDO</name>
<dbReference type="CDD" id="cd00170">
    <property type="entry name" value="SEC14"/>
    <property type="match status" value="2"/>
</dbReference>
<comment type="similarity">
    <text evidence="5">Belongs to the TRAFAC class myosin-kinesin ATPase superfamily. Kinesin family. KIN-13 subfamily.</text>
</comment>
<feature type="compositionally biased region" description="Low complexity" evidence="7">
    <location>
        <begin position="2369"/>
        <end position="2378"/>
    </location>
</feature>
<dbReference type="InterPro" id="IPR036961">
    <property type="entry name" value="Kinesin_motor_dom_sf"/>
</dbReference>
<evidence type="ECO:0000313" key="12">
    <source>
        <dbReference type="Proteomes" id="UP000318447"/>
    </source>
</evidence>
<evidence type="ECO:0000259" key="10">
    <source>
        <dbReference type="PROSITE" id="PS50191"/>
    </source>
</evidence>
<feature type="transmembrane region" description="Helical" evidence="8">
    <location>
        <begin position="682"/>
        <end position="700"/>
    </location>
</feature>
<dbReference type="PROSITE" id="PS50191">
    <property type="entry name" value="CRAL_TRIO"/>
    <property type="match status" value="2"/>
</dbReference>
<feature type="transmembrane region" description="Helical" evidence="8">
    <location>
        <begin position="712"/>
        <end position="734"/>
    </location>
</feature>
<sequence length="3049" mass="337542">MKSTYTSLSDLGTVAISHRGEIDEVKRQLDVKHGYFDAWIYGFLENKKFDVGETVAKLHRRFAMEVSELASYELTDYMRESLRKGIIGEIGTDKAGRVAFLINTKRDYPQSKHRDEQRRSFDMFVSYGTRLRKENKRCQMVMLINQDGASLFKNVDMTFQADIALRISKFYPGCVDKIYICNMSRTLATMAKPIFKRLPAIVADRIQIIDDNDIKQGVLLDLFDAEVLPVELGGKNKCDNEGLWGAYADRVEKYYAELKRAVNERGMTVKDYELESIGIDPGTAHERDAANGVATTTPQADTLVQSVCSFPAQTPSRQSSFYPAARDALQPHPPRGPRASSLGMAGANESDDPELKSLRTCRTEGSSLPSPACDEADKREAGAQETISWAEVVAPLPDSLALFFLEELLRWRTAVENSECGERYKILDSFASGLRTTTELGIRGLDVSDRKWYVGVPYPLRALYRILLVAITLMNMIYFSAALVFCAVFCADVIITLFLGLFAKPSYVFPLGAVLLMVAIQGASLCTRAADCILAVYNHNVIPLFERLGSNWGTVAEVILFFVLVIIQFIIFCVYALSSNPLRGLEVSFATGWFSALFVIVFTHVFFFTGIFASPTTRDADNRLAALPFFLALNFGNAPKEQLRELDTRFMLRTSSYVICGIPLAISVLLGISFLISRIVSLYVATFVATLVAAYMVHYYSDALSNSLSGSLLRFTLWMLTLVWCYVTLAIGLHNHNHRYGVSVIVALVLNGAFVLLAISCLRRPGRSRLLRVSYIIVMAYIFGCWITVFPLVDWRMGLFCLAIMIHNVLNIVFAPRTLIGIHASFLLAAAVMLLGVSCVLLGWYGTTLMTTKAHSRPSDPPNATTLSQLELYHRYPVCTLQLAQDGSFRVVDFALLNEVVSARTNATRSVDFNNWFGTRGVTYSGVVGEFETDGISWEMHEFLLPAAANTTVLVLNNRYAMSSIVAMVGWVDAIALSPLSIFMPYDWIDALVHTTSFTTRLIPFAAVRLVDELRDYVYVLSIGVHYGVLNYIGGQDTTVSQRVLCDASALYCMRPQFFSTALLEACGDAEVLLDIGSGAYAHQAEVDEVKERMGIHHNYFDCWIFGFLENKNFNVDETVAKLRRRADFEREQLAAYNVTDWMMENMRKGIIQMIGNDKAGRVTFYVCTARDKPVAARREESRMNFDMFISYGTRLRPETKRCQITMLINQDKASMISNLDMTLQADIALRIAKFYPGCVDKIYICKMGRLLAAMAKPIFSRLPAIVSDRIIIISDGDIRHGKLLDLFDAEVLPVELGGKNDCNQQGNYDRFATTIRDYFEQLKAAILRGEGVKEWELNCLRSAGYIEEASRIDALKRSIIEPSISLRDQLSIAPHETGRYSPPGTNGSATAQCFTPRSPAYYALDVDDDANLITCGTDSIEMDGLYSPGLIQRNSLTMSRSPLRNLFTDYVNQFTTLESFFRISLTEMHERQWLQIVQWEMQERRTLLLENGLIQGDKLLAGLPSSVLLVAKGFLWLCLMVTSFYFLLGTCFIALLGVVTLINIFFAILVYPYHVFLYGTAFIVVASQFVIFCSRGFDVARSTFQGRVVQAFRAFGAKALAFQLVIYVGCTIAYFVLFCTMAARYDVLTGLQYSLAYGWIVAVCLIFIYHVLFAFGLRRLRKRSYAHGSRQNHAETTLYLFMEVEMDDEQMEQRFPPAEVMLLTMVAVLSVAMGVAFVTGGGFFFLCAAIVAQSVLLLLCATFTIARNVSSSSDIIICGVFYATVFWMSTLFTMSQHGWSGHWGSSLLASLFVMLFFVFTGLVSVYGRWKGAVRRWLFRISWLLLLLHLISCVAVLMVSNYRFGLFVLALAVHLLLCIVRTNEASNKYGVFTISACFTLVLLACCIIGRTGANDVYEGSVSDVFLPNYANRSSTPAAAGRLMLANLAEPPTRTSSMSRGSSVSAQGDTSYAMPPLCLTQFSPTVDVVGMALFTKLGLNRDVAGQDADLARWFPSFKRVPISEEVDSAAMSFDVFREETATVNTTIVTARPGSDLILLIESMAMWIDTYALSFFSFLMPAPYIDRVLPYLAFVQGMVPSRWEASIDKTTSVVRALLTKLRGDHENVFVVGHGPVGSRAAVIGLRAQDNVHSIVFSGPPVILSKFNLNVTARVMARRMLSVQTMQTVFSTWYLRTASVQIIPCSLGGIRCDRIDATIEELRHLCSGTCADAAGTRSRKDSTAARRHFPNSSAIPSPRQASAPGVSRAVLRYERGHSVTPSIALHNSTNSELTRLSELPPICRHRRTSASPLKQTSTAQILPSVSGARAPGGAARRRSPSSPSIPAPASEAHTSLEDKVPLLAAPRIEGEEDVASSPPEHPSPAPRTTANAPVSAPSASPLPLKRADRITAERRERSPSAASAARVSSVANSRCKGRDGRITVVVRKRPLAPGEPGVDCVQVDRAHVRIAVTKQRVDLTSYEESSDYVFDSAFGAEATNEEVYAQSVKDLLTVSLSGGSASCFAYGQTGSGKTYTMIGTDTEKGLYLQAAGDLFERLRPGQQLCVSFFEIYCNSLYDLLNHRHPIVLREDANRRVNICGVSWRTVATVEELWQLVRSGMEQRRTGTTTANEHSSRSHAVLSLRITDSENPDFTGTVNFVDLAGSERAADTAAHDRLTRLEGAEINKSLLALKECIRALDEKKKHVPFRGSRLTEVLRASFTGNSKTVMIAAVSPSSVNHEHTNNTLRYAFRVKGLSVPSVGPSKARNAPRLYLPAARSRSRAAAAANEPTSAPAVTECSFNSKHTDDAGSPRRPRRARRRRHAYKKAHEPQNEIGISDTTESFTSDTATESPRPRMRITQRARPHQVGRNSTGSSTSAKRQKMSCLVPYIVESLSQRRTRQRTRKERLPLPRAARSICESSDLLLANVSGTDSKSRALAEVVLPHVKGATRHPSSLSSVDVAALEQRLTLQIIAQLRLDLGQQLEEVLMEKDTIIAALRSENERLRQALDKAGKDEQFYGGSPCDGEVQNRPAVLPALLYPSSPSILQEQLSSGASTASVGDEAPLRVLSE</sequence>
<reference evidence="12" key="1">
    <citation type="submission" date="2019-02" db="EMBL/GenBank/DDBJ databases">
        <title>FDA dAtabase for Regulatory Grade micrObial Sequences (FDA-ARGOS): Supporting development and validation of Infectious Disease Dx tests.</title>
        <authorList>
            <person name="Duncan R."/>
            <person name="Fisher C."/>
            <person name="Tallon L."/>
            <person name="Sadzewicz L."/>
            <person name="Sengamalay N."/>
            <person name="Ott S."/>
            <person name="Godinez A."/>
            <person name="Nagaraj S."/>
            <person name="Vavikolanu K."/>
            <person name="Nadendla S."/>
            <person name="Aluvathingal J."/>
            <person name="Sichtig H."/>
        </authorList>
    </citation>
    <scope>NUCLEOTIDE SEQUENCE [LARGE SCALE GENOMIC DNA]</scope>
    <source>
        <strain evidence="12">FDAARGOS_361</strain>
    </source>
</reference>
<dbReference type="VEuPathDB" id="TriTrypDB:LdCL_310008200"/>
<protein>
    <submittedName>
        <fullName evidence="11">Kinesin motor domain family protein</fullName>
    </submittedName>
</protein>
<feature type="transmembrane region" description="Helical" evidence="8">
    <location>
        <begin position="1600"/>
        <end position="1624"/>
    </location>
</feature>
<dbReference type="VEuPathDB" id="TriTrypDB:LDHU3_31.0370"/>
<evidence type="ECO:0000256" key="3">
    <source>
        <dbReference type="ARBA" id="ARBA00022840"/>
    </source>
</evidence>
<dbReference type="InterPro" id="IPR027417">
    <property type="entry name" value="P-loop_NTPase"/>
</dbReference>
<feature type="domain" description="Kinesin motor" evidence="9">
    <location>
        <begin position="2418"/>
        <end position="2733"/>
    </location>
</feature>
<evidence type="ECO:0000256" key="2">
    <source>
        <dbReference type="ARBA" id="ARBA00022741"/>
    </source>
</evidence>
<feature type="compositionally biased region" description="Low complexity" evidence="7">
    <location>
        <begin position="2396"/>
        <end position="2410"/>
    </location>
</feature>
<feature type="transmembrane region" description="Helical" evidence="8">
    <location>
        <begin position="657"/>
        <end position="676"/>
    </location>
</feature>
<feature type="transmembrane region" description="Helical" evidence="8">
    <location>
        <begin position="476"/>
        <end position="502"/>
    </location>
</feature>
<feature type="transmembrane region" description="Helical" evidence="8">
    <location>
        <begin position="1869"/>
        <end position="1890"/>
    </location>
</feature>
<dbReference type="SUPFAM" id="SSF52540">
    <property type="entry name" value="P-loop containing nucleoside triphosphate hydrolases"/>
    <property type="match status" value="1"/>
</dbReference>
<evidence type="ECO:0000256" key="4">
    <source>
        <dbReference type="ARBA" id="ARBA00023175"/>
    </source>
</evidence>
<dbReference type="SMART" id="SM00516">
    <property type="entry name" value="SEC14"/>
    <property type="match status" value="2"/>
</dbReference>
<evidence type="ECO:0000256" key="7">
    <source>
        <dbReference type="SAM" id="MobiDB-lite"/>
    </source>
</evidence>
<feature type="transmembrane region" description="Helical" evidence="8">
    <location>
        <begin position="770"/>
        <end position="789"/>
    </location>
</feature>
<accession>A0A504X139</accession>
<evidence type="ECO:0000313" key="11">
    <source>
        <dbReference type="EMBL" id="TPP42751.1"/>
    </source>
</evidence>
<proteinExistence type="inferred from homology"/>
<feature type="transmembrane region" description="Helical" evidence="8">
    <location>
        <begin position="1817"/>
        <end position="1838"/>
    </location>
</feature>
<feature type="transmembrane region" description="Helical" evidence="8">
    <location>
        <begin position="740"/>
        <end position="758"/>
    </location>
</feature>
<dbReference type="CDD" id="cd01367">
    <property type="entry name" value="KISc_KIF2_like"/>
    <property type="match status" value="1"/>
</dbReference>
<keyword evidence="4 6" id="KW-0505">Motor protein</keyword>
<dbReference type="SUPFAM" id="SSF52087">
    <property type="entry name" value="CRAL/TRIO domain"/>
    <property type="match status" value="2"/>
</dbReference>
<dbReference type="EMBL" id="RHLC01000006">
    <property type="protein sequence ID" value="TPP42751.1"/>
    <property type="molecule type" value="Genomic_DNA"/>
</dbReference>
<gene>
    <name evidence="11" type="ORF">CGC21_12180</name>
</gene>
<feature type="compositionally biased region" description="Basic residues" evidence="7">
    <location>
        <begin position="2832"/>
        <end position="2844"/>
    </location>
</feature>
<dbReference type="GO" id="GO:0003777">
    <property type="term" value="F:microtubule motor activity"/>
    <property type="evidence" value="ECO:0007669"/>
    <property type="project" value="InterPro"/>
</dbReference>
<dbReference type="VEuPathDB" id="TriTrypDB:LDHU3_31.0380"/>
<feature type="compositionally biased region" description="Basic and acidic residues" evidence="7">
    <location>
        <begin position="2382"/>
        <end position="2395"/>
    </location>
</feature>
<feature type="transmembrane region" description="Helical" evidence="8">
    <location>
        <begin position="795"/>
        <end position="814"/>
    </location>
</feature>
<dbReference type="InterPro" id="IPR053012">
    <property type="entry name" value="ER-organelle_contact"/>
</dbReference>
<dbReference type="InterPro" id="IPR036865">
    <property type="entry name" value="CRAL-TRIO_dom_sf"/>
</dbReference>
<dbReference type="PROSITE" id="PS50067">
    <property type="entry name" value="KINESIN_MOTOR_2"/>
    <property type="match status" value="1"/>
</dbReference>
<evidence type="ECO:0000256" key="8">
    <source>
        <dbReference type="SAM" id="Phobius"/>
    </source>
</evidence>
<dbReference type="PANTHER" id="PTHR46384:SF2">
    <property type="entry name" value="CRAL-TRIO DOMAIN-CONTAINING PROTEIN"/>
    <property type="match status" value="1"/>
</dbReference>
<feature type="region of interest" description="Disordered" evidence="7">
    <location>
        <begin position="3029"/>
        <end position="3049"/>
    </location>
</feature>
<feature type="transmembrane region" description="Helical" evidence="8">
    <location>
        <begin position="826"/>
        <end position="846"/>
    </location>
</feature>
<dbReference type="GO" id="GO:0007018">
    <property type="term" value="P:microtubule-based movement"/>
    <property type="evidence" value="ECO:0007669"/>
    <property type="project" value="InterPro"/>
</dbReference>
<keyword evidence="3 6" id="KW-0067">ATP-binding</keyword>